<accession>B9RL22</accession>
<dbReference type="InParanoid" id="B9RL22"/>
<evidence type="ECO:0000313" key="1">
    <source>
        <dbReference type="EMBL" id="EEF47937.1"/>
    </source>
</evidence>
<keyword evidence="2" id="KW-1185">Reference proteome</keyword>
<name>B9RL22_RICCO</name>
<gene>
    <name evidence="1" type="ORF">RCOM_0942510</name>
</gene>
<dbReference type="AlphaFoldDB" id="B9RL22"/>
<proteinExistence type="predicted"/>
<dbReference type="Proteomes" id="UP000008311">
    <property type="component" value="Unassembled WGS sequence"/>
</dbReference>
<reference evidence="2" key="1">
    <citation type="journal article" date="2010" name="Nat. Biotechnol.">
        <title>Draft genome sequence of the oilseed species Ricinus communis.</title>
        <authorList>
            <person name="Chan A.P."/>
            <person name="Crabtree J."/>
            <person name="Zhao Q."/>
            <person name="Lorenzi H."/>
            <person name="Orvis J."/>
            <person name="Puiu D."/>
            <person name="Melake-Berhan A."/>
            <person name="Jones K.M."/>
            <person name="Redman J."/>
            <person name="Chen G."/>
            <person name="Cahoon E.B."/>
            <person name="Gedil M."/>
            <person name="Stanke M."/>
            <person name="Haas B.J."/>
            <person name="Wortman J.R."/>
            <person name="Fraser-Liggett C.M."/>
            <person name="Ravel J."/>
            <person name="Rabinowicz P.D."/>
        </authorList>
    </citation>
    <scope>NUCLEOTIDE SEQUENCE [LARGE SCALE GENOMIC DNA]</scope>
    <source>
        <strain evidence="2">cv. Hale</strain>
    </source>
</reference>
<dbReference type="EMBL" id="EQ973786">
    <property type="protein sequence ID" value="EEF47937.1"/>
    <property type="molecule type" value="Genomic_DNA"/>
</dbReference>
<evidence type="ECO:0000313" key="2">
    <source>
        <dbReference type="Proteomes" id="UP000008311"/>
    </source>
</evidence>
<protein>
    <submittedName>
        <fullName evidence="1">Uncharacterized protein</fullName>
    </submittedName>
</protein>
<sequence length="57" mass="6437">MLGFIHNQFSLESKSAIGVKFTTRCLNINDKCWQSWNALVHGTCISSRYLGCLFTVP</sequence>
<organism evidence="1 2">
    <name type="scientific">Ricinus communis</name>
    <name type="common">Castor bean</name>
    <dbReference type="NCBI Taxonomy" id="3988"/>
    <lineage>
        <taxon>Eukaryota</taxon>
        <taxon>Viridiplantae</taxon>
        <taxon>Streptophyta</taxon>
        <taxon>Embryophyta</taxon>
        <taxon>Tracheophyta</taxon>
        <taxon>Spermatophyta</taxon>
        <taxon>Magnoliopsida</taxon>
        <taxon>eudicotyledons</taxon>
        <taxon>Gunneridae</taxon>
        <taxon>Pentapetalae</taxon>
        <taxon>rosids</taxon>
        <taxon>fabids</taxon>
        <taxon>Malpighiales</taxon>
        <taxon>Euphorbiaceae</taxon>
        <taxon>Acalyphoideae</taxon>
        <taxon>Acalypheae</taxon>
        <taxon>Ricinus</taxon>
    </lineage>
</organism>